<dbReference type="PANTHER" id="PTHR33504">
    <property type="entry name" value="NADH DEHYDROGENASE (UBIQUINONE) 1 BETA SUBCOMPLEX, 4"/>
    <property type="match status" value="1"/>
</dbReference>
<protein>
    <submittedName>
        <fullName evidence="2">Uncharacterized protein</fullName>
    </submittedName>
</protein>
<feature type="region of interest" description="Disordered" evidence="1">
    <location>
        <begin position="301"/>
        <end position="349"/>
    </location>
</feature>
<dbReference type="EMBL" id="KQ965734">
    <property type="protein sequence ID" value="KXS20832.1"/>
    <property type="molecule type" value="Genomic_DNA"/>
</dbReference>
<feature type="compositionally biased region" description="Pro residues" evidence="1">
    <location>
        <begin position="18"/>
        <end position="39"/>
    </location>
</feature>
<evidence type="ECO:0000313" key="2">
    <source>
        <dbReference type="EMBL" id="KXS20832.1"/>
    </source>
</evidence>
<accession>A0A139AVS1</accession>
<reference evidence="2 3" key="1">
    <citation type="journal article" date="2015" name="Genome Biol. Evol.">
        <title>Phylogenomic analyses indicate that early fungi evolved digesting cell walls of algal ancestors of land plants.</title>
        <authorList>
            <person name="Chang Y."/>
            <person name="Wang S."/>
            <person name="Sekimoto S."/>
            <person name="Aerts A.L."/>
            <person name="Choi C."/>
            <person name="Clum A."/>
            <person name="LaButti K.M."/>
            <person name="Lindquist E.A."/>
            <person name="Yee Ngan C."/>
            <person name="Ohm R.A."/>
            <person name="Salamov A.A."/>
            <person name="Grigoriev I.V."/>
            <person name="Spatafora J.W."/>
            <person name="Berbee M.L."/>
        </authorList>
    </citation>
    <scope>NUCLEOTIDE SEQUENCE [LARGE SCALE GENOMIC DNA]</scope>
    <source>
        <strain evidence="2 3">JEL478</strain>
    </source>
</reference>
<feature type="compositionally biased region" description="Low complexity" evidence="1">
    <location>
        <begin position="45"/>
        <end position="61"/>
    </location>
</feature>
<dbReference type="Proteomes" id="UP000070544">
    <property type="component" value="Unassembled WGS sequence"/>
</dbReference>
<proteinExistence type="predicted"/>
<feature type="region of interest" description="Disordered" evidence="1">
    <location>
        <begin position="18"/>
        <end position="63"/>
    </location>
</feature>
<evidence type="ECO:0000313" key="3">
    <source>
        <dbReference type="Proteomes" id="UP000070544"/>
    </source>
</evidence>
<feature type="compositionally biased region" description="Gly residues" evidence="1">
    <location>
        <begin position="340"/>
        <end position="349"/>
    </location>
</feature>
<dbReference type="STRING" id="1344416.A0A139AVS1"/>
<feature type="compositionally biased region" description="Gly residues" evidence="1">
    <location>
        <begin position="311"/>
        <end position="330"/>
    </location>
</feature>
<dbReference type="OrthoDB" id="10006090at2759"/>
<organism evidence="2 3">
    <name type="scientific">Gonapodya prolifera (strain JEL478)</name>
    <name type="common">Monoblepharis prolifera</name>
    <dbReference type="NCBI Taxonomy" id="1344416"/>
    <lineage>
        <taxon>Eukaryota</taxon>
        <taxon>Fungi</taxon>
        <taxon>Fungi incertae sedis</taxon>
        <taxon>Chytridiomycota</taxon>
        <taxon>Chytridiomycota incertae sedis</taxon>
        <taxon>Monoblepharidomycetes</taxon>
        <taxon>Monoblepharidales</taxon>
        <taxon>Gonapodyaceae</taxon>
        <taxon>Gonapodya</taxon>
    </lineage>
</organism>
<sequence length="466" mass="49730">MPPFDSDHRSLSVVHPAYAPPLPLSRSRPPNPNPLPIPAPTSVVSAASNTHSYSHSASTAHDCPRTGGNVPLEPPVDVDPLVLLLRRKQAAARRIWRFYSRNRDRRIFCNMKANLAQAERLLAREILRRLSPNECELLRDPTMRPRLRFRFAGPSFPPTLLFKILLTTTATHYFSARRLIHAFSPAATDAKIIMGSRAYAETHLSHDSGGPVKFKPTIGGDNDEEDPQIRDPLDVTNRRDFQRYMAYLDALPAHLGGRGNGWRVLDGAPCGAGGQHGGRIVRMLGMEKRRFAAEVGGVGGTKARGVRSRLDGGGGQSEGKDGPGGGGKAKGAGMARNGHEPGGAQGGVGARVARVKRMYALAGARASPYDGPVTPPGTAGTTGGGTFSPHGDRSRSRLAHFGSAYTGDVDLSAEELEDMELFAWADGLDEGKAGIGGRSDEDYVVGAVVGYAYGWGGRGDGVGYLD</sequence>
<keyword evidence="3" id="KW-1185">Reference proteome</keyword>
<name>A0A139AVS1_GONPJ</name>
<evidence type="ECO:0000256" key="1">
    <source>
        <dbReference type="SAM" id="MobiDB-lite"/>
    </source>
</evidence>
<gene>
    <name evidence="2" type="ORF">M427DRAFT_499016</name>
</gene>
<dbReference type="AlphaFoldDB" id="A0A139AVS1"/>
<dbReference type="PANTHER" id="PTHR33504:SF1">
    <property type="entry name" value="FAMILY WITH SEQUENCE SIMILARITY 90, MEMBER A1B"/>
    <property type="match status" value="1"/>
</dbReference>
<feature type="region of interest" description="Disordered" evidence="1">
    <location>
        <begin position="366"/>
        <end position="394"/>
    </location>
</feature>